<dbReference type="InterPro" id="IPR007330">
    <property type="entry name" value="MIT_dom"/>
</dbReference>
<feature type="domain" description="MIT" evidence="2">
    <location>
        <begin position="11"/>
        <end position="71"/>
    </location>
</feature>
<comment type="caution">
    <text evidence="3">The sequence shown here is derived from an EMBL/GenBank/DDBJ whole genome shotgun (WGS) entry which is preliminary data.</text>
</comment>
<dbReference type="SUPFAM" id="SSF116846">
    <property type="entry name" value="MIT domain"/>
    <property type="match status" value="1"/>
</dbReference>
<dbReference type="Proteomes" id="UP001143981">
    <property type="component" value="Unassembled WGS sequence"/>
</dbReference>
<reference evidence="3" key="1">
    <citation type="submission" date="2022-07" db="EMBL/GenBank/DDBJ databases">
        <title>Phylogenomic reconstructions and comparative analyses of Kickxellomycotina fungi.</title>
        <authorList>
            <person name="Reynolds N.K."/>
            <person name="Stajich J.E."/>
            <person name="Barry K."/>
            <person name="Grigoriev I.V."/>
            <person name="Crous P."/>
            <person name="Smith M.E."/>
        </authorList>
    </citation>
    <scope>NUCLEOTIDE SEQUENCE</scope>
    <source>
        <strain evidence="3">BCRC 34381</strain>
    </source>
</reference>
<dbReference type="EMBL" id="JANBOI010000556">
    <property type="protein sequence ID" value="KAJ1729759.1"/>
    <property type="molecule type" value="Genomic_DNA"/>
</dbReference>
<dbReference type="Pfam" id="PF04212">
    <property type="entry name" value="MIT"/>
    <property type="match status" value="1"/>
</dbReference>
<organism evidence="3 4">
    <name type="scientific">Coemansia biformis</name>
    <dbReference type="NCBI Taxonomy" id="1286918"/>
    <lineage>
        <taxon>Eukaryota</taxon>
        <taxon>Fungi</taxon>
        <taxon>Fungi incertae sedis</taxon>
        <taxon>Zoopagomycota</taxon>
        <taxon>Kickxellomycotina</taxon>
        <taxon>Kickxellomycetes</taxon>
        <taxon>Kickxellales</taxon>
        <taxon>Kickxellaceae</taxon>
        <taxon>Coemansia</taxon>
    </lineage>
</organism>
<dbReference type="Gene3D" id="1.20.58.80">
    <property type="entry name" value="Phosphotransferase system, lactose/cellobiose-type IIA subunit"/>
    <property type="match status" value="1"/>
</dbReference>
<evidence type="ECO:0000313" key="3">
    <source>
        <dbReference type="EMBL" id="KAJ1729759.1"/>
    </source>
</evidence>
<dbReference type="OrthoDB" id="167576at2759"/>
<protein>
    <recommendedName>
        <fullName evidence="2">MIT domain-containing protein</fullName>
    </recommendedName>
</protein>
<feature type="region of interest" description="Disordered" evidence="1">
    <location>
        <begin position="158"/>
        <end position="182"/>
    </location>
</feature>
<keyword evidence="4" id="KW-1185">Reference proteome</keyword>
<evidence type="ECO:0000259" key="2">
    <source>
        <dbReference type="Pfam" id="PF04212"/>
    </source>
</evidence>
<dbReference type="AlphaFoldDB" id="A0A9W7YCP4"/>
<proteinExistence type="predicted"/>
<feature type="non-terminal residue" evidence="3">
    <location>
        <position position="1"/>
    </location>
</feature>
<evidence type="ECO:0000313" key="4">
    <source>
        <dbReference type="Proteomes" id="UP001143981"/>
    </source>
</evidence>
<evidence type="ECO:0000256" key="1">
    <source>
        <dbReference type="SAM" id="MobiDB-lite"/>
    </source>
</evidence>
<accession>A0A9W7YCP4</accession>
<gene>
    <name evidence="3" type="ORF">LPJ61_003364</name>
</gene>
<sequence>MADPAASQYAKTAELIREAVAADSQGRYAEALGQYNNALKSIAELQRECTGGQRAALDAKYCEYVVRASQLLRQLAENPAHHGDLDKASAALQEARCQHGSGNIGAALSLYASGIGRYQAILRLERAAAAPSSTSAGRHWSRELHKFATICLKEAERAKSSSAAPEDPEPAGQAVSPLLTVSDHGLRSRVQHKLSELSLGTASAPASGDQL</sequence>
<dbReference type="InterPro" id="IPR036181">
    <property type="entry name" value="MIT_dom_sf"/>
</dbReference>
<name>A0A9W7YCP4_9FUNG</name>